<dbReference type="EMBL" id="JBBBZM010000035">
    <property type="protein sequence ID" value="KAL0637377.1"/>
    <property type="molecule type" value="Genomic_DNA"/>
</dbReference>
<dbReference type="SMART" id="SM00175">
    <property type="entry name" value="RAB"/>
    <property type="match status" value="1"/>
</dbReference>
<evidence type="ECO:0000256" key="2">
    <source>
        <dbReference type="ARBA" id="ARBA00023134"/>
    </source>
</evidence>
<dbReference type="Proteomes" id="UP001447188">
    <property type="component" value="Unassembled WGS sequence"/>
</dbReference>
<dbReference type="InterPro" id="IPR027417">
    <property type="entry name" value="P-loop_NTPase"/>
</dbReference>
<keyword evidence="5" id="KW-1185">Reference proteome</keyword>
<keyword evidence="1" id="KW-0547">Nucleotide-binding</keyword>
<name>A0ABR3GNQ7_9PEZI</name>
<protein>
    <submittedName>
        <fullName evidence="4">Ras- protein rsr1</fullName>
    </submittedName>
</protein>
<comment type="caution">
    <text evidence="4">The sequence shown here is derived from an EMBL/GenBank/DDBJ whole genome shotgun (WGS) entry which is preliminary data.</text>
</comment>
<dbReference type="PRINTS" id="PR00449">
    <property type="entry name" value="RASTRNSFRMNG"/>
</dbReference>
<evidence type="ECO:0000256" key="3">
    <source>
        <dbReference type="SAM" id="MobiDB-lite"/>
    </source>
</evidence>
<evidence type="ECO:0000313" key="4">
    <source>
        <dbReference type="EMBL" id="KAL0637377.1"/>
    </source>
</evidence>
<reference evidence="4 5" key="1">
    <citation type="submission" date="2024-02" db="EMBL/GenBank/DDBJ databases">
        <title>Discinaceae phylogenomics.</title>
        <authorList>
            <person name="Dirks A.C."/>
            <person name="James T.Y."/>
        </authorList>
    </citation>
    <scope>NUCLEOTIDE SEQUENCE [LARGE SCALE GENOMIC DNA]</scope>
    <source>
        <strain evidence="4 5">ACD0624</strain>
    </source>
</reference>
<dbReference type="Pfam" id="PF00071">
    <property type="entry name" value="Ras"/>
    <property type="match status" value="1"/>
</dbReference>
<dbReference type="InterPro" id="IPR020849">
    <property type="entry name" value="Small_GTPase_Ras-type"/>
</dbReference>
<dbReference type="PROSITE" id="PS51419">
    <property type="entry name" value="RAB"/>
    <property type="match status" value="1"/>
</dbReference>
<evidence type="ECO:0000313" key="5">
    <source>
        <dbReference type="Proteomes" id="UP001447188"/>
    </source>
</evidence>
<proteinExistence type="predicted"/>
<gene>
    <name evidence="4" type="primary">RSR1_2</name>
    <name evidence="4" type="ORF">Q9L58_003580</name>
</gene>
<evidence type="ECO:0000256" key="1">
    <source>
        <dbReference type="ARBA" id="ARBA00022741"/>
    </source>
</evidence>
<keyword evidence="2" id="KW-0342">GTP-binding</keyword>
<sequence length="142" mass="15987">MREIYMKTGQGFLLVYSITSLNTLTELSDLRDQILRIKEAESVPIVIVGNKSDLEEDRAVHRNRAIHLSQKWGRVPFYETSARKRQNVDEVFLDLCRQMMRADANAGGGVDGFGKSEKGEGRKGRKGITGKKEKGGRFCVIL</sequence>
<dbReference type="SUPFAM" id="SSF52540">
    <property type="entry name" value="P-loop containing nucleoside triphosphate hydrolases"/>
    <property type="match status" value="1"/>
</dbReference>
<dbReference type="SMART" id="SM00173">
    <property type="entry name" value="RAS"/>
    <property type="match status" value="1"/>
</dbReference>
<dbReference type="InterPro" id="IPR001806">
    <property type="entry name" value="Small_GTPase"/>
</dbReference>
<dbReference type="PANTHER" id="PTHR24070">
    <property type="entry name" value="RAS, DI-RAS, AND RHEB FAMILY MEMBERS OF SMALL GTPASE SUPERFAMILY"/>
    <property type="match status" value="1"/>
</dbReference>
<dbReference type="Gene3D" id="3.40.50.300">
    <property type="entry name" value="P-loop containing nucleotide triphosphate hydrolases"/>
    <property type="match status" value="1"/>
</dbReference>
<accession>A0ABR3GNQ7</accession>
<dbReference type="PROSITE" id="PS51421">
    <property type="entry name" value="RAS"/>
    <property type="match status" value="1"/>
</dbReference>
<feature type="region of interest" description="Disordered" evidence="3">
    <location>
        <begin position="107"/>
        <end position="130"/>
    </location>
</feature>
<dbReference type="SMART" id="SM00174">
    <property type="entry name" value="RHO"/>
    <property type="match status" value="1"/>
</dbReference>
<organism evidence="4 5">
    <name type="scientific">Discina gigas</name>
    <dbReference type="NCBI Taxonomy" id="1032678"/>
    <lineage>
        <taxon>Eukaryota</taxon>
        <taxon>Fungi</taxon>
        <taxon>Dikarya</taxon>
        <taxon>Ascomycota</taxon>
        <taxon>Pezizomycotina</taxon>
        <taxon>Pezizomycetes</taxon>
        <taxon>Pezizales</taxon>
        <taxon>Discinaceae</taxon>
        <taxon>Discina</taxon>
    </lineage>
</organism>